<proteinExistence type="predicted"/>
<evidence type="ECO:0000259" key="1">
    <source>
        <dbReference type="PROSITE" id="PS50042"/>
    </source>
</evidence>
<dbReference type="PROSITE" id="PS50042">
    <property type="entry name" value="CNMP_BINDING_3"/>
    <property type="match status" value="1"/>
</dbReference>
<dbReference type="InterPro" id="IPR018490">
    <property type="entry name" value="cNMP-bd_dom_sf"/>
</dbReference>
<evidence type="ECO:0000313" key="3">
    <source>
        <dbReference type="Proteomes" id="UP000092651"/>
    </source>
</evidence>
<feature type="domain" description="Cyclic nucleotide-binding" evidence="1">
    <location>
        <begin position="10"/>
        <end position="119"/>
    </location>
</feature>
<keyword evidence="3" id="KW-1185">Reference proteome</keyword>
<dbReference type="AlphaFoldDB" id="A0A1B8ZBS0"/>
<comment type="caution">
    <text evidence="2">The sequence shown here is derived from an EMBL/GenBank/DDBJ whole genome shotgun (WGS) entry which is preliminary data.</text>
</comment>
<organism evidence="2 3">
    <name type="scientific">Chryseobacterium artocarpi</name>
    <dbReference type="NCBI Taxonomy" id="1414727"/>
    <lineage>
        <taxon>Bacteria</taxon>
        <taxon>Pseudomonadati</taxon>
        <taxon>Bacteroidota</taxon>
        <taxon>Flavobacteriia</taxon>
        <taxon>Flavobacteriales</taxon>
        <taxon>Weeksellaceae</taxon>
        <taxon>Chryseobacterium group</taxon>
        <taxon>Chryseobacterium</taxon>
    </lineage>
</organism>
<dbReference type="CDD" id="cd00038">
    <property type="entry name" value="CAP_ED"/>
    <property type="match status" value="1"/>
</dbReference>
<dbReference type="Proteomes" id="UP000092651">
    <property type="component" value="Unassembled WGS sequence"/>
</dbReference>
<gene>
    <name evidence="2" type="ORF">BBI01_17595</name>
</gene>
<dbReference type="SUPFAM" id="SSF51206">
    <property type="entry name" value="cAMP-binding domain-like"/>
    <property type="match status" value="1"/>
</dbReference>
<dbReference type="InterPro" id="IPR000595">
    <property type="entry name" value="cNMP-bd_dom"/>
</dbReference>
<evidence type="ECO:0000313" key="2">
    <source>
        <dbReference type="EMBL" id="OCA69025.1"/>
    </source>
</evidence>
<dbReference type="EMBL" id="MAYH01000048">
    <property type="protein sequence ID" value="OCA69025.1"/>
    <property type="molecule type" value="Genomic_DNA"/>
</dbReference>
<dbReference type="Gene3D" id="2.60.120.10">
    <property type="entry name" value="Jelly Rolls"/>
    <property type="match status" value="1"/>
</dbReference>
<dbReference type="RefSeq" id="WP_065396275.1">
    <property type="nucleotide sequence ID" value="NZ_MAYH01000048.1"/>
</dbReference>
<dbReference type="OrthoDB" id="758145at2"/>
<reference evidence="2 3" key="1">
    <citation type="submission" date="2016-07" db="EMBL/GenBank/DDBJ databases">
        <authorList>
            <person name="Jeong J.-J."/>
            <person name="Kim D.W."/>
            <person name="Sang M.K."/>
            <person name="Choi I.-G."/>
            <person name="Kim K.D."/>
        </authorList>
    </citation>
    <scope>NUCLEOTIDE SEQUENCE [LARGE SCALE GENOMIC DNA]</scope>
    <source>
        <strain evidence="2 3">UTM-3</strain>
    </source>
</reference>
<name>A0A1B8ZBS0_9FLAO</name>
<accession>A0A1B8ZBS0</accession>
<dbReference type="Pfam" id="PF00027">
    <property type="entry name" value="cNMP_binding"/>
    <property type="match status" value="1"/>
</dbReference>
<dbReference type="InterPro" id="IPR014710">
    <property type="entry name" value="RmlC-like_jellyroll"/>
</dbReference>
<protein>
    <submittedName>
        <fullName evidence="2">Crp/Fnr family transcriptional regulator</fullName>
    </submittedName>
</protein>
<sequence length="190" mass="22226">MNKLLAYIHSLTPFSDESWNLLQTALSEKIYRKNELMLQEGEICHSLFYINQGFCKSYYEIDGVVKNTGFFFENEIATNINSFGSGQPSEFNIVACEKLHVIIFDKEKLFKLAAQCPEIETLGRHCIRQFASRQEEFSNLFKLYSAQERLEYIEKKYPEMVQRIPLTQLASFLGVARETLSRIRKRRLSQ</sequence>